<dbReference type="AlphaFoldDB" id="A0A4R6PYY1"/>
<dbReference type="PANTHER" id="PTHR47739:SF1">
    <property type="entry name" value="TRNA1(VAL) (ADENINE(37)-N6)-METHYLTRANSFERASE"/>
    <property type="match status" value="1"/>
</dbReference>
<keyword evidence="2" id="KW-0489">Methyltransferase</keyword>
<gene>
    <name evidence="2" type="ORF">EV211_1379</name>
</gene>
<sequence length="252" mass="28044">MSLRLDDTGFGNIRIYQDPEAFCYGVDAVLLADLAARSINGRKKKPERLIDLGTGTGIVPLILSHKTKVPEIIGLELQKESYDIALKNIEANDLAGRVSFLQGDVRKLAAGEWPEGGLLRPETFNAVTMNPPYTVAEGGIPSGSDAKTIARHETKADLKDFVRLAFCLLKDKGDLYMVHRPARLIDICQTCRELHMEPKELRFVSGKPGGRPNILLIHCVKNGNRQLEIVEPLHVREENGEYSAEIIEIYEK</sequence>
<evidence type="ECO:0000259" key="1">
    <source>
        <dbReference type="Pfam" id="PF13847"/>
    </source>
</evidence>
<comment type="caution">
    <text evidence="2">The sequence shown here is derived from an EMBL/GenBank/DDBJ whole genome shotgun (WGS) entry which is preliminary data.</text>
</comment>
<dbReference type="CDD" id="cd02440">
    <property type="entry name" value="AdoMet_MTases"/>
    <property type="match status" value="1"/>
</dbReference>
<dbReference type="OrthoDB" id="9777257at2"/>
<accession>A0A4R6PYY1</accession>
<organism evidence="2 3">
    <name type="scientific">Aminicella lysinilytica</name>
    <dbReference type="NCBI Taxonomy" id="433323"/>
    <lineage>
        <taxon>Bacteria</taxon>
        <taxon>Bacillati</taxon>
        <taxon>Bacillota</taxon>
        <taxon>Clostridia</taxon>
        <taxon>Peptostreptococcales</taxon>
        <taxon>Anaerovoracaceae</taxon>
        <taxon>Aminicella</taxon>
    </lineage>
</organism>
<protein>
    <submittedName>
        <fullName evidence="2">tRNA1Val (Adenine37-N6)-methyltransferase</fullName>
    </submittedName>
</protein>
<keyword evidence="3" id="KW-1185">Reference proteome</keyword>
<feature type="domain" description="Methyltransferase" evidence="1">
    <location>
        <begin position="44"/>
        <end position="179"/>
    </location>
</feature>
<dbReference type="RefSeq" id="WP_133529076.1">
    <property type="nucleotide sequence ID" value="NZ_CALCQM010000159.1"/>
</dbReference>
<evidence type="ECO:0000313" key="2">
    <source>
        <dbReference type="EMBL" id="TDP50374.1"/>
    </source>
</evidence>
<dbReference type="Proteomes" id="UP000295500">
    <property type="component" value="Unassembled WGS sequence"/>
</dbReference>
<name>A0A4R6PYY1_9FIRM</name>
<reference evidence="2 3" key="1">
    <citation type="submission" date="2019-03" db="EMBL/GenBank/DDBJ databases">
        <title>Genomic Encyclopedia of Type Strains, Phase IV (KMG-IV): sequencing the most valuable type-strain genomes for metagenomic binning, comparative biology and taxonomic classification.</title>
        <authorList>
            <person name="Goeker M."/>
        </authorList>
    </citation>
    <scope>NUCLEOTIDE SEQUENCE [LARGE SCALE GENOMIC DNA]</scope>
    <source>
        <strain evidence="2 3">DSM 28287</strain>
    </source>
</reference>
<dbReference type="SUPFAM" id="SSF53335">
    <property type="entry name" value="S-adenosyl-L-methionine-dependent methyltransferases"/>
    <property type="match status" value="1"/>
</dbReference>
<proteinExistence type="predicted"/>
<dbReference type="EMBL" id="SNXO01000037">
    <property type="protein sequence ID" value="TDP50374.1"/>
    <property type="molecule type" value="Genomic_DNA"/>
</dbReference>
<keyword evidence="2" id="KW-0808">Transferase</keyword>
<evidence type="ECO:0000313" key="3">
    <source>
        <dbReference type="Proteomes" id="UP000295500"/>
    </source>
</evidence>
<dbReference type="PANTHER" id="PTHR47739">
    <property type="entry name" value="TRNA1(VAL) (ADENINE(37)-N6)-METHYLTRANSFERASE"/>
    <property type="match status" value="1"/>
</dbReference>
<dbReference type="InterPro" id="IPR029063">
    <property type="entry name" value="SAM-dependent_MTases_sf"/>
</dbReference>
<dbReference type="InterPro" id="IPR025714">
    <property type="entry name" value="Methyltranfer_dom"/>
</dbReference>
<dbReference type="Pfam" id="PF13847">
    <property type="entry name" value="Methyltransf_31"/>
    <property type="match status" value="1"/>
</dbReference>
<dbReference type="InterPro" id="IPR050210">
    <property type="entry name" value="tRNA_Adenine-N(6)_MTase"/>
</dbReference>
<dbReference type="GO" id="GO:0008168">
    <property type="term" value="F:methyltransferase activity"/>
    <property type="evidence" value="ECO:0007669"/>
    <property type="project" value="UniProtKB-KW"/>
</dbReference>
<dbReference type="Gene3D" id="3.40.50.150">
    <property type="entry name" value="Vaccinia Virus protein VP39"/>
    <property type="match status" value="1"/>
</dbReference>
<dbReference type="GO" id="GO:0032259">
    <property type="term" value="P:methylation"/>
    <property type="evidence" value="ECO:0007669"/>
    <property type="project" value="UniProtKB-KW"/>
</dbReference>